<evidence type="ECO:0000313" key="3">
    <source>
        <dbReference type="Proteomes" id="UP001487740"/>
    </source>
</evidence>
<dbReference type="InterPro" id="IPR036875">
    <property type="entry name" value="Znf_CCHC_sf"/>
</dbReference>
<dbReference type="GO" id="GO:0003676">
    <property type="term" value="F:nucleic acid binding"/>
    <property type="evidence" value="ECO:0007669"/>
    <property type="project" value="InterPro"/>
</dbReference>
<protein>
    <submittedName>
        <fullName evidence="2">Uncharacterized protein</fullName>
    </submittedName>
</protein>
<dbReference type="AlphaFoldDB" id="A0AAW0U8E6"/>
<evidence type="ECO:0000313" key="2">
    <source>
        <dbReference type="EMBL" id="KAK8395786.1"/>
    </source>
</evidence>
<feature type="compositionally biased region" description="Low complexity" evidence="1">
    <location>
        <begin position="38"/>
        <end position="56"/>
    </location>
</feature>
<sequence>MSSQLRLFIKEHQVTALTTAVEKADNWASAYNACPKHNTNSASSKSSFSTKRATSTESDPKNASSQNKCYNCREGHFRNWCPKNPRAFKDRANPSPKHRVGFCMSDQPLINYTVPAPSTILGLLPSFGTLVLSMGHWSCPKGSD</sequence>
<gene>
    <name evidence="2" type="ORF">O3P69_005708</name>
</gene>
<name>A0AAW0U8E6_SCYPA</name>
<keyword evidence="3" id="KW-1185">Reference proteome</keyword>
<evidence type="ECO:0000256" key="1">
    <source>
        <dbReference type="SAM" id="MobiDB-lite"/>
    </source>
</evidence>
<feature type="region of interest" description="Disordered" evidence="1">
    <location>
        <begin position="38"/>
        <end position="67"/>
    </location>
</feature>
<accession>A0AAW0U8E6</accession>
<organism evidence="2 3">
    <name type="scientific">Scylla paramamosain</name>
    <name type="common">Mud crab</name>
    <dbReference type="NCBI Taxonomy" id="85552"/>
    <lineage>
        <taxon>Eukaryota</taxon>
        <taxon>Metazoa</taxon>
        <taxon>Ecdysozoa</taxon>
        <taxon>Arthropoda</taxon>
        <taxon>Crustacea</taxon>
        <taxon>Multicrustacea</taxon>
        <taxon>Malacostraca</taxon>
        <taxon>Eumalacostraca</taxon>
        <taxon>Eucarida</taxon>
        <taxon>Decapoda</taxon>
        <taxon>Pleocyemata</taxon>
        <taxon>Brachyura</taxon>
        <taxon>Eubrachyura</taxon>
        <taxon>Portunoidea</taxon>
        <taxon>Portunidae</taxon>
        <taxon>Portuninae</taxon>
        <taxon>Scylla</taxon>
    </lineage>
</organism>
<dbReference type="SUPFAM" id="SSF57756">
    <property type="entry name" value="Retrovirus zinc finger-like domains"/>
    <property type="match status" value="1"/>
</dbReference>
<dbReference type="EMBL" id="JARAKH010000017">
    <property type="protein sequence ID" value="KAK8395786.1"/>
    <property type="molecule type" value="Genomic_DNA"/>
</dbReference>
<proteinExistence type="predicted"/>
<comment type="caution">
    <text evidence="2">The sequence shown here is derived from an EMBL/GenBank/DDBJ whole genome shotgun (WGS) entry which is preliminary data.</text>
</comment>
<dbReference type="GO" id="GO:0008270">
    <property type="term" value="F:zinc ion binding"/>
    <property type="evidence" value="ECO:0007669"/>
    <property type="project" value="InterPro"/>
</dbReference>
<dbReference type="Proteomes" id="UP001487740">
    <property type="component" value="Unassembled WGS sequence"/>
</dbReference>
<reference evidence="2 3" key="1">
    <citation type="submission" date="2023-03" db="EMBL/GenBank/DDBJ databases">
        <title>High-quality genome of Scylla paramamosain provides insights in environmental adaptation.</title>
        <authorList>
            <person name="Zhang L."/>
        </authorList>
    </citation>
    <scope>NUCLEOTIDE SEQUENCE [LARGE SCALE GENOMIC DNA]</scope>
    <source>
        <strain evidence="2">LZ_2023a</strain>
        <tissue evidence="2">Muscle</tissue>
    </source>
</reference>